<evidence type="ECO:0000259" key="2">
    <source>
        <dbReference type="Pfam" id="PF12158"/>
    </source>
</evidence>
<protein>
    <submittedName>
        <fullName evidence="3">DUF3592 domain-containing protein</fullName>
    </submittedName>
</protein>
<evidence type="ECO:0000256" key="1">
    <source>
        <dbReference type="SAM" id="Phobius"/>
    </source>
</evidence>
<keyword evidence="1" id="KW-1133">Transmembrane helix</keyword>
<reference evidence="4" key="1">
    <citation type="journal article" date="2019" name="Int. J. Syst. Evol. Microbiol.">
        <title>The Global Catalogue of Microorganisms (GCM) 10K type strain sequencing project: providing services to taxonomists for standard genome sequencing and annotation.</title>
        <authorList>
            <consortium name="The Broad Institute Genomics Platform"/>
            <consortium name="The Broad Institute Genome Sequencing Center for Infectious Disease"/>
            <person name="Wu L."/>
            <person name="Ma J."/>
        </authorList>
    </citation>
    <scope>NUCLEOTIDE SEQUENCE [LARGE SCALE GENOMIC DNA]</scope>
    <source>
        <strain evidence="4">CCUG 63369</strain>
    </source>
</reference>
<gene>
    <name evidence="3" type="ORF">ACFQZU_21750</name>
</gene>
<name>A0ABW3BLL8_9ACTN</name>
<dbReference type="Pfam" id="PF12158">
    <property type="entry name" value="DUF3592"/>
    <property type="match status" value="1"/>
</dbReference>
<proteinExistence type="predicted"/>
<keyword evidence="4" id="KW-1185">Reference proteome</keyword>
<comment type="caution">
    <text evidence="3">The sequence shown here is derived from an EMBL/GenBank/DDBJ whole genome shotgun (WGS) entry which is preliminary data.</text>
</comment>
<evidence type="ECO:0000313" key="4">
    <source>
        <dbReference type="Proteomes" id="UP001596956"/>
    </source>
</evidence>
<dbReference type="InterPro" id="IPR021994">
    <property type="entry name" value="DUF3592"/>
</dbReference>
<sequence length="151" mass="15854">MLSLSSAAPIGLVSLILLVLGGIFLAVGQADYSDYTGRAEALVSAREQTTETRGTGDDKRTETDIEVFVDYEAEGREFTSVRLNGLNPTSYHGGDELTVAYDPADPGAPVTEQSTEEGAFDLFLWIAVGMLAAGGIGALTALALVVVAVRR</sequence>
<dbReference type="Proteomes" id="UP001596956">
    <property type="component" value="Unassembled WGS sequence"/>
</dbReference>
<feature type="transmembrane region" description="Helical" evidence="1">
    <location>
        <begin position="7"/>
        <end position="27"/>
    </location>
</feature>
<evidence type="ECO:0000313" key="3">
    <source>
        <dbReference type="EMBL" id="MFD0803925.1"/>
    </source>
</evidence>
<feature type="domain" description="DUF3592" evidence="2">
    <location>
        <begin position="49"/>
        <end position="107"/>
    </location>
</feature>
<feature type="transmembrane region" description="Helical" evidence="1">
    <location>
        <begin position="122"/>
        <end position="149"/>
    </location>
</feature>
<keyword evidence="1" id="KW-0472">Membrane</keyword>
<keyword evidence="1" id="KW-0812">Transmembrane</keyword>
<accession>A0ABW3BLL8</accession>
<organism evidence="3 4">
    <name type="scientific">Streptomonospora algeriensis</name>
    <dbReference type="NCBI Taxonomy" id="995084"/>
    <lineage>
        <taxon>Bacteria</taxon>
        <taxon>Bacillati</taxon>
        <taxon>Actinomycetota</taxon>
        <taxon>Actinomycetes</taxon>
        <taxon>Streptosporangiales</taxon>
        <taxon>Nocardiopsidaceae</taxon>
        <taxon>Streptomonospora</taxon>
    </lineage>
</organism>
<dbReference type="EMBL" id="JBHTHR010001216">
    <property type="protein sequence ID" value="MFD0803925.1"/>
    <property type="molecule type" value="Genomic_DNA"/>
</dbReference>